<dbReference type="SUPFAM" id="SSF51395">
    <property type="entry name" value="FMN-linked oxidoreductases"/>
    <property type="match status" value="1"/>
</dbReference>
<dbReference type="Pfam" id="PF00724">
    <property type="entry name" value="Oxidored_FMN"/>
    <property type="match status" value="1"/>
</dbReference>
<evidence type="ECO:0000256" key="4">
    <source>
        <dbReference type="ARBA" id="ARBA00023002"/>
    </source>
</evidence>
<organism evidence="8 9">
    <name type="scientific">Thorsellia kenyensis</name>
    <dbReference type="NCBI Taxonomy" id="1549888"/>
    <lineage>
        <taxon>Bacteria</taxon>
        <taxon>Pseudomonadati</taxon>
        <taxon>Pseudomonadota</taxon>
        <taxon>Gammaproteobacteria</taxon>
        <taxon>Enterobacterales</taxon>
        <taxon>Thorselliaceae</taxon>
        <taxon>Thorsellia</taxon>
    </lineage>
</organism>
<dbReference type="Gene3D" id="3.20.20.70">
    <property type="entry name" value="Aldolase class I"/>
    <property type="match status" value="1"/>
</dbReference>
<comment type="cofactor">
    <cofactor evidence="1">
        <name>FAD</name>
        <dbReference type="ChEBI" id="CHEBI:57692"/>
    </cofactor>
</comment>
<keyword evidence="2 5" id="KW-0285">Flavoprotein</keyword>
<name>A0ABV6CB26_9GAMM</name>
<dbReference type="PRINTS" id="PR00368">
    <property type="entry name" value="FADPNR"/>
</dbReference>
<evidence type="ECO:0000259" key="7">
    <source>
        <dbReference type="Pfam" id="PF00890"/>
    </source>
</evidence>
<dbReference type="SUPFAM" id="SSF56425">
    <property type="entry name" value="Succinate dehydrogenase/fumarate reductase flavoprotein, catalytic domain"/>
    <property type="match status" value="1"/>
</dbReference>
<dbReference type="Gene3D" id="3.90.700.10">
    <property type="entry name" value="Succinate dehydrogenase/fumarate reductase flavoprotein, catalytic domain"/>
    <property type="match status" value="1"/>
</dbReference>
<sequence>MKNTLAHQAPFQFPNGGLVKNRLVMAPMTTSAGFYDGSVSDDLVEYYKARAGTIGTIIVECCFVDNLGPAFPGALAIDNDRMIPGLARIARAIKSKGSKAILQIYHGGRMVEPELIGGKTPIAPSAVAAPREGAVIPREMSAEEVDMMITKFGDAVSRAMKAGYDGVEIHGANTYLIQQFFSPHSNRRNDKWGGSRENRANFPLEILKITQKMAQYYEKHNFIIGYRFSPEEIEEPGIRFEDTLYLLDKLAEQGLDYVHFSMGHYLRNSLINKEDATPLITRYIKERSETLAKIPVIGVGSVVNLGEVNEALAHGYDLIAAGKACIVYPDWADKLAEEVKLELTMESGQRIALKVPEPLWRFSLVDALIREAEPTVKHYKMGVFEEKVELEAQKLKISVELSTDRITDVMMEIDDTLDIDFTETFEEIRNRILVANSPWVDAVAGATAQSEALKKAVSRAMTQSTKEHILATGGNLNELQHFDVVVIGSGGAGLAAAIQAHDDGAKVLIIEKMPTIGGNTIKASVGMNAAESIFQKIKGIKDDRTLFYQETLKGGKFINNQKLLHSFIQDTPIAIDWLADKGIELSDITITGGMSIDRTHRPADRSAVGGYLISGLLKNVVSRGIEVMLDTEVVDISYENDTPSAVKIKDDKGEISTLKAKSVVVATGGFSANAKMVEQYKPELKGFVTTNHPGATGCGIKLLTEIGADTIDLEQIQIHPTVEQKTSYLISESIRGGGAILVNHFGHRFCNEMDTRDHVSQCIISLPQKNAWIIFDDQVRLNNKASEEYIEQGLAIVADSLIDLAHKINIEESALEQTLKRYNQWVSKGKDEEFGRETALRYQLEQAPFYAILIAPGIHHTMGGVVINQEGSVLDKTRYPIRGVFAAGEVTGGVHGANRIGGNAIADIIVFGIRAGSQAAHYAQNKR</sequence>
<keyword evidence="4 5" id="KW-0560">Oxidoreductase</keyword>
<dbReference type="InterPro" id="IPR003953">
    <property type="entry name" value="FAD-dep_OxRdtase_2_FAD-bd"/>
</dbReference>
<gene>
    <name evidence="8" type="ORF">ACFFIT_04290</name>
</gene>
<keyword evidence="9" id="KW-1185">Reference proteome</keyword>
<evidence type="ECO:0000313" key="8">
    <source>
        <dbReference type="EMBL" id="MFC0179320.1"/>
    </source>
</evidence>
<dbReference type="InterPro" id="IPR050315">
    <property type="entry name" value="FAD-oxidoreductase_2"/>
</dbReference>
<evidence type="ECO:0000256" key="2">
    <source>
        <dbReference type="ARBA" id="ARBA00022630"/>
    </source>
</evidence>
<dbReference type="InterPro" id="IPR027477">
    <property type="entry name" value="Succ_DH/fumarate_Rdtase_cat_sf"/>
</dbReference>
<dbReference type="NCBIfam" id="NF005064">
    <property type="entry name" value="PRK06481.1"/>
    <property type="match status" value="1"/>
</dbReference>
<evidence type="ECO:0000256" key="3">
    <source>
        <dbReference type="ARBA" id="ARBA00022827"/>
    </source>
</evidence>
<comment type="caution">
    <text evidence="8">The sequence shown here is derived from an EMBL/GenBank/DDBJ whole genome shotgun (WGS) entry which is preliminary data.</text>
</comment>
<dbReference type="EMBL" id="JBHLXE010000044">
    <property type="protein sequence ID" value="MFC0179320.1"/>
    <property type="molecule type" value="Genomic_DNA"/>
</dbReference>
<comment type="similarity">
    <text evidence="5">Belongs to the FAD-dependent oxidoreductase 2 family. FRD/SDH subfamily.</text>
</comment>
<dbReference type="CDD" id="cd04735">
    <property type="entry name" value="OYE_like_4_FMN"/>
    <property type="match status" value="1"/>
</dbReference>
<dbReference type="NCBIfam" id="TIGR01813">
    <property type="entry name" value="flavo_cyto_c"/>
    <property type="match status" value="1"/>
</dbReference>
<dbReference type="InterPro" id="IPR036188">
    <property type="entry name" value="FAD/NAD-bd_sf"/>
</dbReference>
<dbReference type="InterPro" id="IPR013785">
    <property type="entry name" value="Aldolase_TIM"/>
</dbReference>
<feature type="domain" description="FAD-dependent oxidoreductase 2 FAD-binding" evidence="7">
    <location>
        <begin position="483"/>
        <end position="904"/>
    </location>
</feature>
<dbReference type="InterPro" id="IPR001155">
    <property type="entry name" value="OxRdtase_FMN_N"/>
</dbReference>
<dbReference type="SUPFAM" id="SSF51905">
    <property type="entry name" value="FAD/NAD(P)-binding domain"/>
    <property type="match status" value="1"/>
</dbReference>
<evidence type="ECO:0000313" key="9">
    <source>
        <dbReference type="Proteomes" id="UP001589758"/>
    </source>
</evidence>
<dbReference type="Gene3D" id="3.90.1010.20">
    <property type="match status" value="1"/>
</dbReference>
<dbReference type="Gene3D" id="3.50.50.60">
    <property type="entry name" value="FAD/NAD(P)-binding domain"/>
    <property type="match status" value="1"/>
</dbReference>
<evidence type="ECO:0000256" key="5">
    <source>
        <dbReference type="RuleBase" id="RU366062"/>
    </source>
</evidence>
<protein>
    <submittedName>
        <fullName evidence="8">Flavocytochrome c</fullName>
    </submittedName>
</protein>
<dbReference type="Pfam" id="PF00890">
    <property type="entry name" value="FAD_binding_2"/>
    <property type="match status" value="1"/>
</dbReference>
<accession>A0ABV6CB26</accession>
<dbReference type="PANTHER" id="PTHR43400">
    <property type="entry name" value="FUMARATE REDUCTASE"/>
    <property type="match status" value="1"/>
</dbReference>
<dbReference type="InterPro" id="IPR010960">
    <property type="entry name" value="Flavocytochrome_c"/>
</dbReference>
<evidence type="ECO:0000256" key="1">
    <source>
        <dbReference type="ARBA" id="ARBA00001974"/>
    </source>
</evidence>
<proteinExistence type="inferred from homology"/>
<evidence type="ECO:0000259" key="6">
    <source>
        <dbReference type="Pfam" id="PF00724"/>
    </source>
</evidence>
<dbReference type="Proteomes" id="UP001589758">
    <property type="component" value="Unassembled WGS sequence"/>
</dbReference>
<keyword evidence="3 5" id="KW-0274">FAD</keyword>
<dbReference type="PANTHER" id="PTHR43400:SF7">
    <property type="entry name" value="FAD-DEPENDENT OXIDOREDUCTASE 2 FAD BINDING DOMAIN-CONTAINING PROTEIN"/>
    <property type="match status" value="1"/>
</dbReference>
<dbReference type="RefSeq" id="WP_385876419.1">
    <property type="nucleotide sequence ID" value="NZ_JBHLXE010000044.1"/>
</dbReference>
<reference evidence="8 9" key="1">
    <citation type="submission" date="2024-09" db="EMBL/GenBank/DDBJ databases">
        <authorList>
            <person name="Sun Q."/>
            <person name="Mori K."/>
        </authorList>
    </citation>
    <scope>NUCLEOTIDE SEQUENCE [LARGE SCALE GENOMIC DNA]</scope>
    <source>
        <strain evidence="8 9">CCM 8545</strain>
    </source>
</reference>
<feature type="domain" description="NADH:flavin oxidoreductase/NADH oxidase N-terminal" evidence="6">
    <location>
        <begin position="10"/>
        <end position="341"/>
    </location>
</feature>